<dbReference type="EMBL" id="FNUG01000003">
    <property type="protein sequence ID" value="SEE93246.1"/>
    <property type="molecule type" value="Genomic_DNA"/>
</dbReference>
<evidence type="ECO:0000256" key="10">
    <source>
        <dbReference type="HAMAP-Rule" id="MF_00568"/>
    </source>
</evidence>
<dbReference type="NCBIfam" id="NF006879">
    <property type="entry name" value="PRK09375.1-4"/>
    <property type="match status" value="1"/>
</dbReference>
<dbReference type="EC" id="2.5.1.72" evidence="2 10"/>
<comment type="similarity">
    <text evidence="10">Belongs to the quinolinate synthase family. Type 2 subfamily.</text>
</comment>
<dbReference type="RefSeq" id="WP_093113082.1">
    <property type="nucleotide sequence ID" value="NZ_FNGG01000003.1"/>
</dbReference>
<dbReference type="STRING" id="390640.SAMN04488034_103132"/>
<evidence type="ECO:0000256" key="9">
    <source>
        <dbReference type="ARBA" id="ARBA00023014"/>
    </source>
</evidence>
<keyword evidence="3 10" id="KW-0004">4Fe-4S</keyword>
<dbReference type="OrthoDB" id="9801204at2"/>
<feature type="binding site" evidence="10">
    <location>
        <position position="220"/>
    </location>
    <ligand>
        <name>iminosuccinate</name>
        <dbReference type="ChEBI" id="CHEBI:77875"/>
    </ligand>
</feature>
<dbReference type="Gene3D" id="3.40.50.10800">
    <property type="entry name" value="NadA-like"/>
    <property type="match status" value="3"/>
</dbReference>
<dbReference type="GO" id="GO:0034628">
    <property type="term" value="P:'de novo' NAD+ biosynthetic process from L-aspartate"/>
    <property type="evidence" value="ECO:0007669"/>
    <property type="project" value="TreeGrafter"/>
</dbReference>
<proteinExistence type="inferred from homology"/>
<organism evidence="12 13">
    <name type="scientific">Salinimicrobium catena</name>
    <dbReference type="NCBI Taxonomy" id="390640"/>
    <lineage>
        <taxon>Bacteria</taxon>
        <taxon>Pseudomonadati</taxon>
        <taxon>Bacteroidota</taxon>
        <taxon>Flavobacteriia</taxon>
        <taxon>Flavobacteriales</taxon>
        <taxon>Flavobacteriaceae</taxon>
        <taxon>Salinimicrobium</taxon>
    </lineage>
</organism>
<evidence type="ECO:0000256" key="6">
    <source>
        <dbReference type="ARBA" id="ARBA00022679"/>
    </source>
</evidence>
<evidence type="ECO:0000313" key="13">
    <source>
        <dbReference type="Proteomes" id="UP000199448"/>
    </source>
</evidence>
<feature type="binding site" evidence="10">
    <location>
        <position position="272"/>
    </location>
    <ligand>
        <name>[4Fe-4S] cluster</name>
        <dbReference type="ChEBI" id="CHEBI:49883"/>
    </ligand>
</feature>
<evidence type="ECO:0000256" key="11">
    <source>
        <dbReference type="SAM" id="Coils"/>
    </source>
</evidence>
<evidence type="ECO:0000313" key="12">
    <source>
        <dbReference type="EMBL" id="SEE93246.1"/>
    </source>
</evidence>
<dbReference type="GO" id="GO:0046872">
    <property type="term" value="F:metal ion binding"/>
    <property type="evidence" value="ECO:0007669"/>
    <property type="project" value="UniProtKB-KW"/>
</dbReference>
<dbReference type="InterPro" id="IPR023066">
    <property type="entry name" value="Quinolinate_synth_type2"/>
</dbReference>
<keyword evidence="5 10" id="KW-0662">Pyridine nucleotide biosynthesis</keyword>
<feature type="binding site" evidence="10">
    <location>
        <position position="177"/>
    </location>
    <ligand>
        <name>[4Fe-4S] cluster</name>
        <dbReference type="ChEBI" id="CHEBI:49883"/>
    </ligand>
</feature>
<feature type="binding site" evidence="10">
    <location>
        <begin position="117"/>
        <end position="119"/>
    </location>
    <ligand>
        <name>iminosuccinate</name>
        <dbReference type="ChEBI" id="CHEBI:77875"/>
    </ligand>
</feature>
<dbReference type="NCBIfam" id="TIGR00550">
    <property type="entry name" value="nadA"/>
    <property type="match status" value="1"/>
</dbReference>
<name>A0A1H5MVE0_9FLAO</name>
<dbReference type="GO" id="GO:0008987">
    <property type="term" value="F:quinolinate synthetase A activity"/>
    <property type="evidence" value="ECO:0007669"/>
    <property type="project" value="UniProtKB-UniRule"/>
</dbReference>
<dbReference type="GO" id="GO:0005829">
    <property type="term" value="C:cytosol"/>
    <property type="evidence" value="ECO:0007669"/>
    <property type="project" value="TreeGrafter"/>
</dbReference>
<comment type="cofactor">
    <cofactor evidence="10">
        <name>[4Fe-4S] cluster</name>
        <dbReference type="ChEBI" id="CHEBI:49883"/>
    </cofactor>
    <text evidence="10">Binds 1 [4Fe-4S] cluster per subunit.</text>
</comment>
<comment type="function">
    <text evidence="10">Catalyzes the condensation of iminoaspartate with dihydroxyacetone phosphate to form quinolinate.</text>
</comment>
<comment type="subcellular location">
    <subcellularLocation>
        <location evidence="10">Cytoplasm</location>
    </subcellularLocation>
</comment>
<dbReference type="InterPro" id="IPR003473">
    <property type="entry name" value="NadA"/>
</dbReference>
<dbReference type="UniPathway" id="UPA00253">
    <property type="reaction ID" value="UER00327"/>
</dbReference>
<feature type="binding site" evidence="10">
    <location>
        <position position="29"/>
    </location>
    <ligand>
        <name>iminosuccinate</name>
        <dbReference type="ChEBI" id="CHEBI:77875"/>
    </ligand>
</feature>
<evidence type="ECO:0000256" key="5">
    <source>
        <dbReference type="ARBA" id="ARBA00022642"/>
    </source>
</evidence>
<evidence type="ECO:0000256" key="1">
    <source>
        <dbReference type="ARBA" id="ARBA00005065"/>
    </source>
</evidence>
<feature type="binding site" evidence="10">
    <location>
        <position position="91"/>
    </location>
    <ligand>
        <name>[4Fe-4S] cluster</name>
        <dbReference type="ChEBI" id="CHEBI:49883"/>
    </ligand>
</feature>
<feature type="binding site" evidence="10">
    <location>
        <position position="46"/>
    </location>
    <ligand>
        <name>iminosuccinate</name>
        <dbReference type="ChEBI" id="CHEBI:77875"/>
    </ligand>
</feature>
<keyword evidence="13" id="KW-1185">Reference proteome</keyword>
<accession>A0A1H5MVE0</accession>
<feature type="binding site" evidence="10">
    <location>
        <begin position="203"/>
        <end position="205"/>
    </location>
    <ligand>
        <name>iminosuccinate</name>
        <dbReference type="ChEBI" id="CHEBI:77875"/>
    </ligand>
</feature>
<feature type="coiled-coil region" evidence="11">
    <location>
        <begin position="1"/>
        <end position="28"/>
    </location>
</feature>
<dbReference type="NCBIfam" id="NF006878">
    <property type="entry name" value="PRK09375.1-2"/>
    <property type="match status" value="1"/>
</dbReference>
<protein>
    <recommendedName>
        <fullName evidence="2 10">Quinolinate synthase</fullName>
        <ecNumber evidence="2 10">2.5.1.72</ecNumber>
    </recommendedName>
</protein>
<dbReference type="InterPro" id="IPR036094">
    <property type="entry name" value="NadA_sf"/>
</dbReference>
<evidence type="ECO:0000256" key="8">
    <source>
        <dbReference type="ARBA" id="ARBA00023004"/>
    </source>
</evidence>
<dbReference type="Proteomes" id="UP000199448">
    <property type="component" value="Unassembled WGS sequence"/>
</dbReference>
<reference evidence="12 13" key="1">
    <citation type="submission" date="2016-10" db="EMBL/GenBank/DDBJ databases">
        <authorList>
            <person name="de Groot N.N."/>
        </authorList>
    </citation>
    <scope>NUCLEOTIDE SEQUENCE [LARGE SCALE GENOMIC DNA]</scope>
    <source>
        <strain evidence="12 13">DSM 23553</strain>
    </source>
</reference>
<keyword evidence="11" id="KW-0175">Coiled coil</keyword>
<feature type="binding site" evidence="10">
    <location>
        <position position="134"/>
    </location>
    <ligand>
        <name>iminosuccinate</name>
        <dbReference type="ChEBI" id="CHEBI:77875"/>
    </ligand>
</feature>
<keyword evidence="9 10" id="KW-0411">Iron-sulfur</keyword>
<keyword evidence="7 10" id="KW-0479">Metal-binding</keyword>
<evidence type="ECO:0000256" key="3">
    <source>
        <dbReference type="ARBA" id="ARBA00022485"/>
    </source>
</evidence>
<dbReference type="AlphaFoldDB" id="A0A1H5MVE0"/>
<dbReference type="SUPFAM" id="SSF142754">
    <property type="entry name" value="NadA-like"/>
    <property type="match status" value="1"/>
</dbReference>
<dbReference type="PANTHER" id="PTHR30573">
    <property type="entry name" value="QUINOLINATE SYNTHETASE A"/>
    <property type="match status" value="1"/>
</dbReference>
<dbReference type="FunFam" id="3.40.50.10800:FF:000003">
    <property type="entry name" value="Quinolinate synthase A"/>
    <property type="match status" value="1"/>
</dbReference>
<keyword evidence="6 10" id="KW-0808">Transferase</keyword>
<dbReference type="HAMAP" id="MF_00568">
    <property type="entry name" value="NadA_type2"/>
    <property type="match status" value="1"/>
</dbReference>
<sequence>MELTTDRKLNLQEQVKKLKKEKNAVILAHYYQEPEIQEIADFIGDSLELARKAAETEAEIIVFAGVHFMAETAKILNPSKRVLLPDLKAGCSLADSCPPEAFRKLKEQYPDHVVVTYINCSAEIKTLSDIVCTSSNAEKIINSISKDKEIIFAPDKNLGSYLMKKTGRKMLLWDGACLVHEAFSLDKLLELYKEHPSAMIIAHPESEEHILKVANYIGSTSGMLNFVRNSEHDKFIVATEAGILHQMQKDVPNKTLIPAPAKEDNTCACSECAFMKMNTLQKLYNCLKNEDPEILLEEALMEKAHLPIKRMLELS</sequence>
<evidence type="ECO:0000256" key="7">
    <source>
        <dbReference type="ARBA" id="ARBA00022723"/>
    </source>
</evidence>
<dbReference type="GO" id="GO:0051539">
    <property type="term" value="F:4 iron, 4 sulfur cluster binding"/>
    <property type="evidence" value="ECO:0007669"/>
    <property type="project" value="UniProtKB-KW"/>
</dbReference>
<comment type="pathway">
    <text evidence="1 10">Cofactor biosynthesis; NAD(+) biosynthesis; quinolinate from iminoaspartate: step 1/1.</text>
</comment>
<comment type="catalytic activity">
    <reaction evidence="10">
        <text>iminosuccinate + dihydroxyacetone phosphate = quinolinate + phosphate + 2 H2O + H(+)</text>
        <dbReference type="Rhea" id="RHEA:25888"/>
        <dbReference type="ChEBI" id="CHEBI:15377"/>
        <dbReference type="ChEBI" id="CHEBI:15378"/>
        <dbReference type="ChEBI" id="CHEBI:29959"/>
        <dbReference type="ChEBI" id="CHEBI:43474"/>
        <dbReference type="ChEBI" id="CHEBI:57642"/>
        <dbReference type="ChEBI" id="CHEBI:77875"/>
        <dbReference type="EC" id="2.5.1.72"/>
    </reaction>
</comment>
<dbReference type="PANTHER" id="PTHR30573:SF0">
    <property type="entry name" value="QUINOLINATE SYNTHASE, CHLOROPLASTIC"/>
    <property type="match status" value="1"/>
</dbReference>
<evidence type="ECO:0000256" key="4">
    <source>
        <dbReference type="ARBA" id="ARBA00022490"/>
    </source>
</evidence>
<gene>
    <name evidence="10" type="primary">nadA</name>
    <name evidence="12" type="ORF">SAMN04488034_103132</name>
</gene>
<evidence type="ECO:0000256" key="2">
    <source>
        <dbReference type="ARBA" id="ARBA00012669"/>
    </source>
</evidence>
<keyword evidence="4 10" id="KW-0963">Cytoplasm</keyword>
<keyword evidence="8 10" id="KW-0408">Iron</keyword>
<dbReference type="Pfam" id="PF02445">
    <property type="entry name" value="NadA"/>
    <property type="match status" value="1"/>
</dbReference>